<dbReference type="KEGG" id="dan:6501305"/>
<dbReference type="Gene3D" id="2.40.128.20">
    <property type="match status" value="1"/>
</dbReference>
<protein>
    <recommendedName>
        <fullName evidence="4">Lipocalin/cytosolic fatty-acid binding domain-containing protein</fullName>
    </recommendedName>
</protein>
<evidence type="ECO:0000256" key="1">
    <source>
        <dbReference type="SAM" id="SignalP"/>
    </source>
</evidence>
<dbReference type="GeneID" id="6501305"/>
<dbReference type="InterPro" id="IPR012674">
    <property type="entry name" value="Calycin"/>
</dbReference>
<dbReference type="OrthoDB" id="7863529at2759"/>
<dbReference type="PhylomeDB" id="B3M2Z2"/>
<dbReference type="STRING" id="7217.B3M2Z2"/>
<evidence type="ECO:0000313" key="2">
    <source>
        <dbReference type="EMBL" id="EDV43522.1"/>
    </source>
</evidence>
<dbReference type="SUPFAM" id="SSF50814">
    <property type="entry name" value="Lipocalins"/>
    <property type="match status" value="1"/>
</dbReference>
<feature type="signal peptide" evidence="1">
    <location>
        <begin position="1"/>
        <end position="20"/>
    </location>
</feature>
<proteinExistence type="predicted"/>
<name>B3M2Z2_DROAN</name>
<feature type="chain" id="PRO_5002789927" description="Lipocalin/cytosolic fatty-acid binding domain-containing protein" evidence="1">
    <location>
        <begin position="21"/>
        <end position="209"/>
    </location>
</feature>
<organism evidence="2 3">
    <name type="scientific">Drosophila ananassae</name>
    <name type="common">Fruit fly</name>
    <dbReference type="NCBI Taxonomy" id="7217"/>
    <lineage>
        <taxon>Eukaryota</taxon>
        <taxon>Metazoa</taxon>
        <taxon>Ecdysozoa</taxon>
        <taxon>Arthropoda</taxon>
        <taxon>Hexapoda</taxon>
        <taxon>Insecta</taxon>
        <taxon>Pterygota</taxon>
        <taxon>Neoptera</taxon>
        <taxon>Endopterygota</taxon>
        <taxon>Diptera</taxon>
        <taxon>Brachycera</taxon>
        <taxon>Muscomorpha</taxon>
        <taxon>Ephydroidea</taxon>
        <taxon>Drosophilidae</taxon>
        <taxon>Drosophila</taxon>
        <taxon>Sophophora</taxon>
    </lineage>
</organism>
<accession>B3M2Z2</accession>
<evidence type="ECO:0000313" key="3">
    <source>
        <dbReference type="Proteomes" id="UP000007801"/>
    </source>
</evidence>
<dbReference type="InParanoid" id="B3M2Z2"/>
<dbReference type="OMA" id="MICMAIV"/>
<sequence>MCKSVLISWAFLAVISAVLAQTTPQTCLQATSLDFNNAAFNGSWFEVARNPAPSVGCISLDVNVQSGYVQVNVSHSISTTNLKTEPRETANITLTAGSTAGYNVSFLEGQDTSYKFVKVLQLINNTYLVGCSYTNASDASTSAGFILAKLGYNYTLTEKVNNDAASLYTNFQSGTVNNVTQTGCFSNSAGQTLPMITLFLTIALLLIKA</sequence>
<keyword evidence="1" id="KW-0732">Signal</keyword>
<gene>
    <name evidence="2" type="primary">Dana\GF18532</name>
    <name evidence="2" type="synonym">dana_GLEANR_19788</name>
    <name evidence="2" type="ORF">GF18532</name>
</gene>
<reference evidence="2 3" key="1">
    <citation type="journal article" date="2007" name="Nature">
        <title>Evolution of genes and genomes on the Drosophila phylogeny.</title>
        <authorList>
            <consortium name="Drosophila 12 Genomes Consortium"/>
            <person name="Clark A.G."/>
            <person name="Eisen M.B."/>
            <person name="Smith D.R."/>
            <person name="Bergman C.M."/>
            <person name="Oliver B."/>
            <person name="Markow T.A."/>
            <person name="Kaufman T.C."/>
            <person name="Kellis M."/>
            <person name="Gelbart W."/>
            <person name="Iyer V.N."/>
            <person name="Pollard D.A."/>
            <person name="Sackton T.B."/>
            <person name="Larracuente A.M."/>
            <person name="Singh N.D."/>
            <person name="Abad J.P."/>
            <person name="Abt D.N."/>
            <person name="Adryan B."/>
            <person name="Aguade M."/>
            <person name="Akashi H."/>
            <person name="Anderson W.W."/>
            <person name="Aquadro C.F."/>
            <person name="Ardell D.H."/>
            <person name="Arguello R."/>
            <person name="Artieri C.G."/>
            <person name="Barbash D.A."/>
            <person name="Barker D."/>
            <person name="Barsanti P."/>
            <person name="Batterham P."/>
            <person name="Batzoglou S."/>
            <person name="Begun D."/>
            <person name="Bhutkar A."/>
            <person name="Blanco E."/>
            <person name="Bosak S.A."/>
            <person name="Bradley R.K."/>
            <person name="Brand A.D."/>
            <person name="Brent M.R."/>
            <person name="Brooks A.N."/>
            <person name="Brown R.H."/>
            <person name="Butlin R.K."/>
            <person name="Caggese C."/>
            <person name="Calvi B.R."/>
            <person name="Bernardo de Carvalho A."/>
            <person name="Caspi A."/>
            <person name="Castrezana S."/>
            <person name="Celniker S.E."/>
            <person name="Chang J.L."/>
            <person name="Chapple C."/>
            <person name="Chatterji S."/>
            <person name="Chinwalla A."/>
            <person name="Civetta A."/>
            <person name="Clifton S.W."/>
            <person name="Comeron J.M."/>
            <person name="Costello J.C."/>
            <person name="Coyne J.A."/>
            <person name="Daub J."/>
            <person name="David R.G."/>
            <person name="Delcher A.L."/>
            <person name="Delehaunty K."/>
            <person name="Do C.B."/>
            <person name="Ebling H."/>
            <person name="Edwards K."/>
            <person name="Eickbush T."/>
            <person name="Evans J.D."/>
            <person name="Filipski A."/>
            <person name="Findeiss S."/>
            <person name="Freyhult E."/>
            <person name="Fulton L."/>
            <person name="Fulton R."/>
            <person name="Garcia A.C."/>
            <person name="Gardiner A."/>
            <person name="Garfield D.A."/>
            <person name="Garvin B.E."/>
            <person name="Gibson G."/>
            <person name="Gilbert D."/>
            <person name="Gnerre S."/>
            <person name="Godfrey J."/>
            <person name="Good R."/>
            <person name="Gotea V."/>
            <person name="Gravely B."/>
            <person name="Greenberg A.J."/>
            <person name="Griffiths-Jones S."/>
            <person name="Gross S."/>
            <person name="Guigo R."/>
            <person name="Gustafson E.A."/>
            <person name="Haerty W."/>
            <person name="Hahn M.W."/>
            <person name="Halligan D.L."/>
            <person name="Halpern A.L."/>
            <person name="Halter G.M."/>
            <person name="Han M.V."/>
            <person name="Heger A."/>
            <person name="Hillier L."/>
            <person name="Hinrichs A.S."/>
            <person name="Holmes I."/>
            <person name="Hoskins R.A."/>
            <person name="Hubisz M.J."/>
            <person name="Hultmark D."/>
            <person name="Huntley M.A."/>
            <person name="Jaffe D.B."/>
            <person name="Jagadeeshan S."/>
            <person name="Jeck W.R."/>
            <person name="Johnson J."/>
            <person name="Jones C.D."/>
            <person name="Jordan W.C."/>
            <person name="Karpen G.H."/>
            <person name="Kataoka E."/>
            <person name="Keightley P.D."/>
            <person name="Kheradpour P."/>
            <person name="Kirkness E.F."/>
            <person name="Koerich L.B."/>
            <person name="Kristiansen K."/>
            <person name="Kudrna D."/>
            <person name="Kulathinal R.J."/>
            <person name="Kumar S."/>
            <person name="Kwok R."/>
            <person name="Lander E."/>
            <person name="Langley C.H."/>
            <person name="Lapoint R."/>
            <person name="Lazzaro B.P."/>
            <person name="Lee S.J."/>
            <person name="Levesque L."/>
            <person name="Li R."/>
            <person name="Lin C.F."/>
            <person name="Lin M.F."/>
            <person name="Lindblad-Toh K."/>
            <person name="Llopart A."/>
            <person name="Long M."/>
            <person name="Low L."/>
            <person name="Lozovsky E."/>
            <person name="Lu J."/>
            <person name="Luo M."/>
            <person name="Machado C.A."/>
            <person name="Makalowski W."/>
            <person name="Marzo M."/>
            <person name="Matsuda M."/>
            <person name="Matzkin L."/>
            <person name="McAllister B."/>
            <person name="McBride C.S."/>
            <person name="McKernan B."/>
            <person name="McKernan K."/>
            <person name="Mendez-Lago M."/>
            <person name="Minx P."/>
            <person name="Mollenhauer M.U."/>
            <person name="Montooth K."/>
            <person name="Mount S.M."/>
            <person name="Mu X."/>
            <person name="Myers E."/>
            <person name="Negre B."/>
            <person name="Newfeld S."/>
            <person name="Nielsen R."/>
            <person name="Noor M.A."/>
            <person name="O'Grady P."/>
            <person name="Pachter L."/>
            <person name="Papaceit M."/>
            <person name="Parisi M.J."/>
            <person name="Parisi M."/>
            <person name="Parts L."/>
            <person name="Pedersen J.S."/>
            <person name="Pesole G."/>
            <person name="Phillippy A.M."/>
            <person name="Ponting C.P."/>
            <person name="Pop M."/>
            <person name="Porcelli D."/>
            <person name="Powell J.R."/>
            <person name="Prohaska S."/>
            <person name="Pruitt K."/>
            <person name="Puig M."/>
            <person name="Quesneville H."/>
            <person name="Ram K.R."/>
            <person name="Rand D."/>
            <person name="Rasmussen M.D."/>
            <person name="Reed L.K."/>
            <person name="Reenan R."/>
            <person name="Reily A."/>
            <person name="Remington K.A."/>
            <person name="Rieger T.T."/>
            <person name="Ritchie M.G."/>
            <person name="Robin C."/>
            <person name="Rogers Y.H."/>
            <person name="Rohde C."/>
            <person name="Rozas J."/>
            <person name="Rubenfield M.J."/>
            <person name="Ruiz A."/>
            <person name="Russo S."/>
            <person name="Salzberg S.L."/>
            <person name="Sanchez-Gracia A."/>
            <person name="Saranga D.J."/>
            <person name="Sato H."/>
            <person name="Schaeffer S.W."/>
            <person name="Schatz M.C."/>
            <person name="Schlenke T."/>
            <person name="Schwartz R."/>
            <person name="Segarra C."/>
            <person name="Singh R.S."/>
            <person name="Sirot L."/>
            <person name="Sirota M."/>
            <person name="Sisneros N.B."/>
            <person name="Smith C.D."/>
            <person name="Smith T.F."/>
            <person name="Spieth J."/>
            <person name="Stage D.E."/>
            <person name="Stark A."/>
            <person name="Stephan W."/>
            <person name="Strausberg R.L."/>
            <person name="Strempel S."/>
            <person name="Sturgill D."/>
            <person name="Sutton G."/>
            <person name="Sutton G.G."/>
            <person name="Tao W."/>
            <person name="Teichmann S."/>
            <person name="Tobari Y.N."/>
            <person name="Tomimura Y."/>
            <person name="Tsolas J.M."/>
            <person name="Valente V.L."/>
            <person name="Venter E."/>
            <person name="Venter J.C."/>
            <person name="Vicario S."/>
            <person name="Vieira F.G."/>
            <person name="Vilella A.J."/>
            <person name="Villasante A."/>
            <person name="Walenz B."/>
            <person name="Wang J."/>
            <person name="Wasserman M."/>
            <person name="Watts T."/>
            <person name="Wilson D."/>
            <person name="Wilson R.K."/>
            <person name="Wing R.A."/>
            <person name="Wolfner M.F."/>
            <person name="Wong A."/>
            <person name="Wong G.K."/>
            <person name="Wu C.I."/>
            <person name="Wu G."/>
            <person name="Yamamoto D."/>
            <person name="Yang H.P."/>
            <person name="Yang S.P."/>
            <person name="Yorke J.A."/>
            <person name="Yoshida K."/>
            <person name="Zdobnov E."/>
            <person name="Zhang P."/>
            <person name="Zhang Y."/>
            <person name="Zimin A.V."/>
            <person name="Baldwin J."/>
            <person name="Abdouelleil A."/>
            <person name="Abdulkadir J."/>
            <person name="Abebe A."/>
            <person name="Abera B."/>
            <person name="Abreu J."/>
            <person name="Acer S.C."/>
            <person name="Aftuck L."/>
            <person name="Alexander A."/>
            <person name="An P."/>
            <person name="Anderson E."/>
            <person name="Anderson S."/>
            <person name="Arachi H."/>
            <person name="Azer M."/>
            <person name="Bachantsang P."/>
            <person name="Barry A."/>
            <person name="Bayul T."/>
            <person name="Berlin A."/>
            <person name="Bessette D."/>
            <person name="Bloom T."/>
            <person name="Blye J."/>
            <person name="Boguslavskiy L."/>
            <person name="Bonnet C."/>
            <person name="Boukhgalter B."/>
            <person name="Bourzgui I."/>
            <person name="Brown A."/>
            <person name="Cahill P."/>
            <person name="Channer S."/>
            <person name="Cheshatsang Y."/>
            <person name="Chuda L."/>
            <person name="Citroen M."/>
            <person name="Collymore A."/>
            <person name="Cooke P."/>
            <person name="Costello M."/>
            <person name="D'Aco K."/>
            <person name="Daza R."/>
            <person name="De Haan G."/>
            <person name="DeGray S."/>
            <person name="DeMaso C."/>
            <person name="Dhargay N."/>
            <person name="Dooley K."/>
            <person name="Dooley E."/>
            <person name="Doricent M."/>
            <person name="Dorje P."/>
            <person name="Dorjee K."/>
            <person name="Dupes A."/>
            <person name="Elong R."/>
            <person name="Falk J."/>
            <person name="Farina A."/>
            <person name="Faro S."/>
            <person name="Ferguson D."/>
            <person name="Fisher S."/>
            <person name="Foley C.D."/>
            <person name="Franke A."/>
            <person name="Friedrich D."/>
            <person name="Gadbois L."/>
            <person name="Gearin G."/>
            <person name="Gearin C.R."/>
            <person name="Giannoukos G."/>
            <person name="Goode T."/>
            <person name="Graham J."/>
            <person name="Grandbois E."/>
            <person name="Grewal S."/>
            <person name="Gyaltsen K."/>
            <person name="Hafez N."/>
            <person name="Hagos B."/>
            <person name="Hall J."/>
            <person name="Henson C."/>
            <person name="Hollinger A."/>
            <person name="Honan T."/>
            <person name="Huard M.D."/>
            <person name="Hughes L."/>
            <person name="Hurhula B."/>
            <person name="Husby M.E."/>
            <person name="Kamat A."/>
            <person name="Kanga B."/>
            <person name="Kashin S."/>
            <person name="Khazanovich D."/>
            <person name="Kisner P."/>
            <person name="Lance K."/>
            <person name="Lara M."/>
            <person name="Lee W."/>
            <person name="Lennon N."/>
            <person name="Letendre F."/>
            <person name="LeVine R."/>
            <person name="Lipovsky A."/>
            <person name="Liu X."/>
            <person name="Liu J."/>
            <person name="Liu S."/>
            <person name="Lokyitsang T."/>
            <person name="Lokyitsang Y."/>
            <person name="Lubonja R."/>
            <person name="Lui A."/>
            <person name="MacDonald P."/>
            <person name="Magnisalis V."/>
            <person name="Maru K."/>
            <person name="Matthews C."/>
            <person name="McCusker W."/>
            <person name="McDonough S."/>
            <person name="Mehta T."/>
            <person name="Meldrim J."/>
            <person name="Meneus L."/>
            <person name="Mihai O."/>
            <person name="Mihalev A."/>
            <person name="Mihova T."/>
            <person name="Mittelman R."/>
            <person name="Mlenga V."/>
            <person name="Montmayeur A."/>
            <person name="Mulrain L."/>
            <person name="Navidi A."/>
            <person name="Naylor J."/>
            <person name="Negash T."/>
            <person name="Nguyen T."/>
            <person name="Nguyen N."/>
            <person name="Nicol R."/>
            <person name="Norbu C."/>
            <person name="Norbu N."/>
            <person name="Novod N."/>
            <person name="O'Neill B."/>
            <person name="Osman S."/>
            <person name="Markiewicz E."/>
            <person name="Oyono O.L."/>
            <person name="Patti C."/>
            <person name="Phunkhang P."/>
            <person name="Pierre F."/>
            <person name="Priest M."/>
            <person name="Raghuraman S."/>
            <person name="Rege F."/>
            <person name="Reyes R."/>
            <person name="Rise C."/>
            <person name="Rogov P."/>
            <person name="Ross K."/>
            <person name="Ryan E."/>
            <person name="Settipalli S."/>
            <person name="Shea T."/>
            <person name="Sherpa N."/>
            <person name="Shi L."/>
            <person name="Shih D."/>
            <person name="Sparrow T."/>
            <person name="Spaulding J."/>
            <person name="Stalker J."/>
            <person name="Stange-Thomann N."/>
            <person name="Stavropoulos S."/>
            <person name="Stone C."/>
            <person name="Strader C."/>
            <person name="Tesfaye S."/>
            <person name="Thomson T."/>
            <person name="Thoulutsang Y."/>
            <person name="Thoulutsang D."/>
            <person name="Topham K."/>
            <person name="Topping I."/>
            <person name="Tsamla T."/>
            <person name="Vassiliev H."/>
            <person name="Vo A."/>
            <person name="Wangchuk T."/>
            <person name="Wangdi T."/>
            <person name="Weiand M."/>
            <person name="Wilkinson J."/>
            <person name="Wilson A."/>
            <person name="Yadav S."/>
            <person name="Young G."/>
            <person name="Yu Q."/>
            <person name="Zembek L."/>
            <person name="Zhong D."/>
            <person name="Zimmer A."/>
            <person name="Zwirko Z."/>
            <person name="Jaffe D.B."/>
            <person name="Alvarez P."/>
            <person name="Brockman W."/>
            <person name="Butler J."/>
            <person name="Chin C."/>
            <person name="Gnerre S."/>
            <person name="Grabherr M."/>
            <person name="Kleber M."/>
            <person name="Mauceli E."/>
            <person name="MacCallum I."/>
        </authorList>
    </citation>
    <scope>NUCLEOTIDE SEQUENCE [LARGE SCALE GENOMIC DNA]</scope>
    <source>
        <strain evidence="3">Tucson 14024-0371.13</strain>
    </source>
</reference>
<dbReference type="AlphaFoldDB" id="B3M2Z2"/>
<dbReference type="HOGENOM" id="CLU_1316633_0_0_1"/>
<evidence type="ECO:0008006" key="4">
    <source>
        <dbReference type="Google" id="ProtNLM"/>
    </source>
</evidence>
<dbReference type="EMBL" id="CH902617">
    <property type="protein sequence ID" value="EDV43522.1"/>
    <property type="molecule type" value="Genomic_DNA"/>
</dbReference>
<keyword evidence="3" id="KW-1185">Reference proteome</keyword>
<dbReference type="Proteomes" id="UP000007801">
    <property type="component" value="Unassembled WGS sequence"/>
</dbReference>
<dbReference type="FunCoup" id="B3M2Z2">
    <property type="interactions" value="4"/>
</dbReference>
<dbReference type="eggNOG" id="ENOG502T8YC">
    <property type="taxonomic scope" value="Eukaryota"/>
</dbReference>